<dbReference type="Gramene" id="KQK23574">
    <property type="protein sequence ID" value="KQK23574"/>
    <property type="gene ID" value="BRADI_1g74700v3"/>
</dbReference>
<dbReference type="Gene3D" id="1.10.10.10">
    <property type="entry name" value="Winged helix-like DNA-binding domain superfamily/Winged helix DNA-binding domain"/>
    <property type="match status" value="1"/>
</dbReference>
<dbReference type="SUPFAM" id="SSF46785">
    <property type="entry name" value="Winged helix' DNA-binding domain"/>
    <property type="match status" value="1"/>
</dbReference>
<dbReference type="HOGENOM" id="CLU_045617_0_0_1"/>
<dbReference type="PANTHER" id="PTHR22792">
    <property type="entry name" value="LUPUS LA PROTEIN-RELATED"/>
    <property type="match status" value="1"/>
</dbReference>
<evidence type="ECO:0000313" key="5">
    <source>
        <dbReference type="EMBL" id="KQK23574.1"/>
    </source>
</evidence>
<name>I1H9K5_BRADI</name>
<gene>
    <name evidence="6" type="primary">LOC100843807</name>
    <name evidence="5" type="ORF">BRADI_1g74700v3</name>
</gene>
<dbReference type="InterPro" id="IPR036390">
    <property type="entry name" value="WH_DNA-bd_sf"/>
</dbReference>
<keyword evidence="1 2" id="KW-0694">RNA-binding</keyword>
<accession>I1H9K5</accession>
<evidence type="ECO:0000313" key="7">
    <source>
        <dbReference type="Proteomes" id="UP000008810"/>
    </source>
</evidence>
<evidence type="ECO:0000256" key="2">
    <source>
        <dbReference type="PROSITE-ProRule" id="PRU00332"/>
    </source>
</evidence>
<reference evidence="5" key="2">
    <citation type="submission" date="2017-06" db="EMBL/GenBank/DDBJ databases">
        <title>WGS assembly of Brachypodium distachyon.</title>
        <authorList>
            <consortium name="The International Brachypodium Initiative"/>
            <person name="Lucas S."/>
            <person name="Harmon-Smith M."/>
            <person name="Lail K."/>
            <person name="Tice H."/>
            <person name="Grimwood J."/>
            <person name="Bruce D."/>
            <person name="Barry K."/>
            <person name="Shu S."/>
            <person name="Lindquist E."/>
            <person name="Wang M."/>
            <person name="Pitluck S."/>
            <person name="Vogel J.P."/>
            <person name="Garvin D.F."/>
            <person name="Mockler T.C."/>
            <person name="Schmutz J."/>
            <person name="Rokhsar D."/>
            <person name="Bevan M.W."/>
        </authorList>
    </citation>
    <scope>NUCLEOTIDE SEQUENCE</scope>
    <source>
        <strain evidence="5">Bd21</strain>
    </source>
</reference>
<dbReference type="InterPro" id="IPR006630">
    <property type="entry name" value="La_HTH"/>
</dbReference>
<protein>
    <recommendedName>
        <fullName evidence="4">HTH La-type RNA-binding domain-containing protein</fullName>
    </recommendedName>
</protein>
<evidence type="ECO:0000259" key="4">
    <source>
        <dbReference type="PROSITE" id="PS50961"/>
    </source>
</evidence>
<keyword evidence="7" id="KW-1185">Reference proteome</keyword>
<feature type="compositionally biased region" description="Low complexity" evidence="3">
    <location>
        <begin position="26"/>
        <end position="35"/>
    </location>
</feature>
<dbReference type="PANTHER" id="PTHR22792:SF132">
    <property type="entry name" value="LA-RELATED PROTEIN 1"/>
    <property type="match status" value="1"/>
</dbReference>
<dbReference type="Pfam" id="PF05383">
    <property type="entry name" value="La"/>
    <property type="match status" value="1"/>
</dbReference>
<dbReference type="CDD" id="cd07323">
    <property type="entry name" value="LAM"/>
    <property type="match status" value="1"/>
</dbReference>
<dbReference type="EMBL" id="CM000880">
    <property type="protein sequence ID" value="PNT78166.1"/>
    <property type="molecule type" value="Genomic_DNA"/>
</dbReference>
<dbReference type="SMART" id="SM00715">
    <property type="entry name" value="LA"/>
    <property type="match status" value="1"/>
</dbReference>
<dbReference type="RefSeq" id="XP_024311178.1">
    <property type="nucleotide sequence ID" value="XM_024455410.1"/>
</dbReference>
<feature type="region of interest" description="Disordered" evidence="3">
    <location>
        <begin position="1"/>
        <end position="219"/>
    </location>
</feature>
<dbReference type="AlphaFoldDB" id="I1H9K5"/>
<feature type="compositionally biased region" description="Pro residues" evidence="3">
    <location>
        <begin position="66"/>
        <end position="83"/>
    </location>
</feature>
<dbReference type="Proteomes" id="UP000008810">
    <property type="component" value="Chromosome 1"/>
</dbReference>
<evidence type="ECO:0000313" key="6">
    <source>
        <dbReference type="EnsemblPlants" id="KQK23574"/>
    </source>
</evidence>
<organism evidence="5">
    <name type="scientific">Brachypodium distachyon</name>
    <name type="common">Purple false brome</name>
    <name type="synonym">Trachynia distachya</name>
    <dbReference type="NCBI Taxonomy" id="15368"/>
    <lineage>
        <taxon>Eukaryota</taxon>
        <taxon>Viridiplantae</taxon>
        <taxon>Streptophyta</taxon>
        <taxon>Embryophyta</taxon>
        <taxon>Tracheophyta</taxon>
        <taxon>Spermatophyta</taxon>
        <taxon>Magnoliopsida</taxon>
        <taxon>Liliopsida</taxon>
        <taxon>Poales</taxon>
        <taxon>Poaceae</taxon>
        <taxon>BOP clade</taxon>
        <taxon>Pooideae</taxon>
        <taxon>Stipodae</taxon>
        <taxon>Brachypodieae</taxon>
        <taxon>Brachypodium</taxon>
    </lineage>
</organism>
<dbReference type="OMA" id="ERWEIWL"/>
<reference evidence="6" key="3">
    <citation type="submission" date="2018-08" db="UniProtKB">
        <authorList>
            <consortium name="EnsemblPlants"/>
        </authorList>
    </citation>
    <scope>IDENTIFICATION</scope>
    <source>
        <strain evidence="6">cv. Bd21</strain>
    </source>
</reference>
<dbReference type="PROSITE" id="PS50961">
    <property type="entry name" value="HTH_LA"/>
    <property type="match status" value="1"/>
</dbReference>
<dbReference type="GO" id="GO:0003723">
    <property type="term" value="F:RNA binding"/>
    <property type="evidence" value="ECO:0007669"/>
    <property type="project" value="UniProtKB-UniRule"/>
</dbReference>
<proteinExistence type="predicted"/>
<dbReference type="eggNOG" id="KOG2590">
    <property type="taxonomic scope" value="Eukaryota"/>
</dbReference>
<dbReference type="GeneID" id="100843807"/>
<feature type="compositionally biased region" description="Low complexity" evidence="3">
    <location>
        <begin position="1"/>
        <end position="19"/>
    </location>
</feature>
<dbReference type="EnsemblPlants" id="PNT78166">
    <property type="protein sequence ID" value="PNT78166"/>
    <property type="gene ID" value="BRADI_1g74700v3"/>
</dbReference>
<feature type="compositionally biased region" description="Gly residues" evidence="3">
    <location>
        <begin position="165"/>
        <end position="182"/>
    </location>
</feature>
<feature type="compositionally biased region" description="Basic and acidic residues" evidence="3">
    <location>
        <begin position="184"/>
        <end position="206"/>
    </location>
</feature>
<evidence type="ECO:0000256" key="1">
    <source>
        <dbReference type="ARBA" id="ARBA00022884"/>
    </source>
</evidence>
<dbReference type="ExpressionAtlas" id="I1H9K5">
    <property type="expression patterns" value="baseline"/>
</dbReference>
<dbReference type="GO" id="GO:0005737">
    <property type="term" value="C:cytoplasm"/>
    <property type="evidence" value="ECO:0007669"/>
    <property type="project" value="UniProtKB-ARBA"/>
</dbReference>
<dbReference type="EnsemblPlants" id="KQK23574">
    <property type="protein sequence ID" value="KQK23574"/>
    <property type="gene ID" value="BRADI_1g74700v3"/>
</dbReference>
<feature type="domain" description="HTH La-type RNA-binding" evidence="4">
    <location>
        <begin position="290"/>
        <end position="389"/>
    </location>
</feature>
<dbReference type="InterPro" id="IPR045180">
    <property type="entry name" value="La_dom_prot"/>
</dbReference>
<dbReference type="Gramene" id="PNT78166">
    <property type="protein sequence ID" value="PNT78166"/>
    <property type="gene ID" value="BRADI_1g74700v3"/>
</dbReference>
<evidence type="ECO:0000256" key="3">
    <source>
        <dbReference type="SAM" id="MobiDB-lite"/>
    </source>
</evidence>
<dbReference type="OrthoDB" id="340227at2759"/>
<dbReference type="InterPro" id="IPR036388">
    <property type="entry name" value="WH-like_DNA-bd_sf"/>
</dbReference>
<reference evidence="5 6" key="1">
    <citation type="journal article" date="2010" name="Nature">
        <title>Genome sequencing and analysis of the model grass Brachypodium distachyon.</title>
        <authorList>
            <consortium name="International Brachypodium Initiative"/>
        </authorList>
    </citation>
    <scope>NUCLEOTIDE SEQUENCE [LARGE SCALE GENOMIC DNA]</scope>
    <source>
        <strain evidence="5 6">Bd21</strain>
    </source>
</reference>
<sequence length="481" mass="51019">MASVADSPAAVPAGAGTPPQSGSPVAAKRAATTAWKRPENGPVPVLMAPAIMDADSWPALPGLVSPQPPTPPKASPKAAPPPSTGAMISPVSLGDSGALDANSDHEALVDSPPARRASVFSEGDGLEIRAPGPEPSPVYSPNARSNGGGDHHHQNGRFGSHPHGRSGGYGGGNRRGNGGGGIRHGHEYHGGFDGPRRGGGRRDGHGPGHQQRGQQPSYIRAPPPLAVVAAPPPTPSFVGPAAPQTPPYGPPMSFPEMAPHVYYFAVPPSDGLQALPFVPPPPTPPPAMLISPFEHLQRQLLVQIEYYFSDENLCKDIYLRQHMDDQGWVPISLIACFNQVKNFLYRIAQVRKLTNTLQFILDTVRQSLVVEVQGDKIRRRARWEIWLLPRSNYSAGNTSGSLSPVTSNIDSLVSQFQSVGLEGTAYHPNMQAMPSQAFLARSATSVSIGYQAPTFGGLHSNGSEPIFGQRTARSLLRSDTF</sequence>
<dbReference type="EMBL" id="CM000880">
    <property type="protein sequence ID" value="KQK23574.1"/>
    <property type="molecule type" value="Genomic_DNA"/>
</dbReference>